<sequence length="334" mass="37360">MPENPRGVVQPLDWPALVAETIRRRKDEGLTQAQHAGLAGVGRTTVVAFDQRDTSITLSRALAILGVVGLVAENNANPQDAFVSVCRQRWNDLVGKLPDDAPARQVHGHYSFDCEVVGPITRLSPKRLLVVLDKSVVRYTGWPPFWVPTREDLAPVCDESGVECWLGNPEPERVFDDAAHSDYWRASTDGRLYLQRGYQEDGSDVLQPGTFFDITLPIWRAWEGLSHAARFATLTAPVGDPEIRFRVRYTGLGGRDLASWAKPADRSLIVGIHRSRLPEAHLAIATSALRIDEDPVGVVHELLKPLYERFDGYVLERDLVEREILDMKSRRRSG</sequence>
<reference evidence="1 2" key="1">
    <citation type="submission" date="2023-11" db="EMBL/GenBank/DDBJ databases">
        <title>MicrobeMod: A computational toolkit for identifying prokaryotic methylation and restriction-modification with nanopore sequencing.</title>
        <authorList>
            <person name="Crits-Christoph A."/>
            <person name="Kang S.C."/>
            <person name="Lee H."/>
            <person name="Ostrov N."/>
        </authorList>
    </citation>
    <scope>NUCLEOTIDE SEQUENCE [LARGE SCALE GENOMIC DNA]</scope>
    <source>
        <strain evidence="1 2">ATCC 29145</strain>
    </source>
</reference>
<dbReference type="InterPro" id="IPR010982">
    <property type="entry name" value="Lambda_DNA-bd_dom_sf"/>
</dbReference>
<evidence type="ECO:0000313" key="2">
    <source>
        <dbReference type="Proteomes" id="UP001277471"/>
    </source>
</evidence>
<dbReference type="Gene3D" id="1.10.260.40">
    <property type="entry name" value="lambda repressor-like DNA-binding domains"/>
    <property type="match status" value="1"/>
</dbReference>
<keyword evidence="2" id="KW-1185">Reference proteome</keyword>
<protein>
    <recommendedName>
        <fullName evidence="3">XRE family transcriptional regulator</fullName>
    </recommendedName>
</protein>
<dbReference type="Proteomes" id="UP001277471">
    <property type="component" value="Unassembled WGS sequence"/>
</dbReference>
<dbReference type="EMBL" id="JAWXYC010000001">
    <property type="protein sequence ID" value="MDX5949834.1"/>
    <property type="molecule type" value="Genomic_DNA"/>
</dbReference>
<evidence type="ECO:0000313" key="1">
    <source>
        <dbReference type="EMBL" id="MDX5949834.1"/>
    </source>
</evidence>
<proteinExistence type="predicted"/>
<evidence type="ECO:0008006" key="3">
    <source>
        <dbReference type="Google" id="ProtNLM"/>
    </source>
</evidence>
<dbReference type="InterPro" id="IPR001387">
    <property type="entry name" value="Cro/C1-type_HTH"/>
</dbReference>
<dbReference type="RefSeq" id="WP_137165269.1">
    <property type="nucleotide sequence ID" value="NZ_CP032342.1"/>
</dbReference>
<gene>
    <name evidence="1" type="ORF">SIM66_01230</name>
</gene>
<organism evidence="1 2">
    <name type="scientific">Azospirillum brasilense</name>
    <dbReference type="NCBI Taxonomy" id="192"/>
    <lineage>
        <taxon>Bacteria</taxon>
        <taxon>Pseudomonadati</taxon>
        <taxon>Pseudomonadota</taxon>
        <taxon>Alphaproteobacteria</taxon>
        <taxon>Rhodospirillales</taxon>
        <taxon>Azospirillaceae</taxon>
        <taxon>Azospirillum</taxon>
    </lineage>
</organism>
<name>A0ABU4NY69_AZOBR</name>
<dbReference type="CDD" id="cd00093">
    <property type="entry name" value="HTH_XRE"/>
    <property type="match status" value="1"/>
</dbReference>
<comment type="caution">
    <text evidence="1">The sequence shown here is derived from an EMBL/GenBank/DDBJ whole genome shotgun (WGS) entry which is preliminary data.</text>
</comment>
<accession>A0ABU4NY69</accession>
<dbReference type="GeneID" id="56447766"/>